<dbReference type="Pfam" id="PF01597">
    <property type="entry name" value="GCV_H"/>
    <property type="match status" value="1"/>
</dbReference>
<dbReference type="InterPro" id="IPR003016">
    <property type="entry name" value="2-oxoA_DH_lipoyl-BS"/>
</dbReference>
<gene>
    <name evidence="3" type="primary">gcvH</name>
    <name evidence="6" type="ORF">Acaty_c0892</name>
</gene>
<dbReference type="GeneID" id="92930924"/>
<dbReference type="PROSITE" id="PS00189">
    <property type="entry name" value="LIPOYL"/>
    <property type="match status" value="1"/>
</dbReference>
<dbReference type="PANTHER" id="PTHR11715">
    <property type="entry name" value="GLYCINE CLEAVAGE SYSTEM H PROTEIN"/>
    <property type="match status" value="1"/>
</dbReference>
<dbReference type="AlphaFoldDB" id="A0A059ZTJ4"/>
<dbReference type="InterPro" id="IPR000089">
    <property type="entry name" value="Biotin_lipoyl"/>
</dbReference>
<dbReference type="InterPro" id="IPR033753">
    <property type="entry name" value="GCV_H/Fam206"/>
</dbReference>
<protein>
    <recommendedName>
        <fullName evidence="3">Glycine cleavage system H protein</fullName>
    </recommendedName>
</protein>
<evidence type="ECO:0000256" key="2">
    <source>
        <dbReference type="ARBA" id="ARBA00022823"/>
    </source>
</evidence>
<dbReference type="InterPro" id="IPR011053">
    <property type="entry name" value="Single_hybrid_motif"/>
</dbReference>
<dbReference type="PROSITE" id="PS50968">
    <property type="entry name" value="BIOTINYL_LIPOYL"/>
    <property type="match status" value="1"/>
</dbReference>
<evidence type="ECO:0000256" key="4">
    <source>
        <dbReference type="PIRSR" id="PIRSR617453-50"/>
    </source>
</evidence>
<dbReference type="Proteomes" id="UP000005522">
    <property type="component" value="Chromosome"/>
</dbReference>
<dbReference type="InterPro" id="IPR017453">
    <property type="entry name" value="GCV_H_sub"/>
</dbReference>
<dbReference type="HOGENOM" id="CLU_097408_2_2_6"/>
<comment type="cofactor">
    <cofactor evidence="3">
        <name>(R)-lipoate</name>
        <dbReference type="ChEBI" id="CHEBI:83088"/>
    </cofactor>
    <text evidence="3">Binds 1 lipoyl cofactor covalently.</text>
</comment>
<proteinExistence type="inferred from homology"/>
<dbReference type="PANTHER" id="PTHR11715:SF3">
    <property type="entry name" value="GLYCINE CLEAVAGE SYSTEM H PROTEIN-RELATED"/>
    <property type="match status" value="1"/>
</dbReference>
<name>A0A059ZTJ4_ACICK</name>
<keyword evidence="2 3" id="KW-0450">Lipoyl</keyword>
<comment type="similarity">
    <text evidence="1 3">Belongs to the GcvH family.</text>
</comment>
<dbReference type="InterPro" id="IPR002930">
    <property type="entry name" value="GCV_H"/>
</dbReference>
<evidence type="ECO:0000313" key="6">
    <source>
        <dbReference type="EMBL" id="AIA54768.1"/>
    </source>
</evidence>
<dbReference type="NCBIfam" id="TIGR00527">
    <property type="entry name" value="gcvH"/>
    <property type="match status" value="1"/>
</dbReference>
<comment type="function">
    <text evidence="3">The glycine cleavage system catalyzes the degradation of glycine. The H protein shuttles the methylamine group of glycine from the P protein to the T protein.</text>
</comment>
<comment type="subunit">
    <text evidence="3">The glycine cleavage system is composed of four proteins: P, T, L and H.</text>
</comment>
<dbReference type="RefSeq" id="WP_004871205.1">
    <property type="nucleotide sequence ID" value="NZ_CP005986.1"/>
</dbReference>
<evidence type="ECO:0000259" key="5">
    <source>
        <dbReference type="PROSITE" id="PS50968"/>
    </source>
</evidence>
<dbReference type="Gene3D" id="2.40.50.100">
    <property type="match status" value="1"/>
</dbReference>
<dbReference type="GO" id="GO:0005960">
    <property type="term" value="C:glycine cleavage complex"/>
    <property type="evidence" value="ECO:0007669"/>
    <property type="project" value="InterPro"/>
</dbReference>
<sequence>MSTIPEQLRYSETHEWVEDLGSGRYRVGITHHAQELLGDLVYVELPESGREVQAGTSCGVLESVKAASDLFAPLTGVVVERNEALSEHPEWLNEDPYGRAWLMVLEAPPGSTAELLDAAGYRRLIEGQ</sequence>
<dbReference type="NCBIfam" id="NF002270">
    <property type="entry name" value="PRK01202.1"/>
    <property type="match status" value="1"/>
</dbReference>
<organism evidence="6 7">
    <name type="scientific">Acidithiobacillus caldus (strain ATCC 51756 / DSM 8584 / KU)</name>
    <dbReference type="NCBI Taxonomy" id="637389"/>
    <lineage>
        <taxon>Bacteria</taxon>
        <taxon>Pseudomonadati</taxon>
        <taxon>Pseudomonadota</taxon>
        <taxon>Acidithiobacillia</taxon>
        <taxon>Acidithiobacillales</taxon>
        <taxon>Acidithiobacillaceae</taxon>
        <taxon>Acidithiobacillus</taxon>
    </lineage>
</organism>
<dbReference type="KEGG" id="acz:Acaty_c0892"/>
<evidence type="ECO:0000256" key="3">
    <source>
        <dbReference type="HAMAP-Rule" id="MF_00272"/>
    </source>
</evidence>
<dbReference type="EMBL" id="CP005986">
    <property type="protein sequence ID" value="AIA54768.1"/>
    <property type="molecule type" value="Genomic_DNA"/>
</dbReference>
<evidence type="ECO:0000313" key="7">
    <source>
        <dbReference type="Proteomes" id="UP000005522"/>
    </source>
</evidence>
<dbReference type="eggNOG" id="COG0509">
    <property type="taxonomic scope" value="Bacteria"/>
</dbReference>
<dbReference type="SUPFAM" id="SSF51230">
    <property type="entry name" value="Single hybrid motif"/>
    <property type="match status" value="1"/>
</dbReference>
<dbReference type="GO" id="GO:0009249">
    <property type="term" value="P:protein lipoylation"/>
    <property type="evidence" value="ECO:0007669"/>
    <property type="project" value="TreeGrafter"/>
</dbReference>
<feature type="domain" description="Lipoyl-binding" evidence="5">
    <location>
        <begin position="24"/>
        <end position="106"/>
    </location>
</feature>
<dbReference type="CDD" id="cd06848">
    <property type="entry name" value="GCS_H"/>
    <property type="match status" value="1"/>
</dbReference>
<dbReference type="HAMAP" id="MF_00272">
    <property type="entry name" value="GcvH"/>
    <property type="match status" value="1"/>
</dbReference>
<dbReference type="GO" id="GO:0005829">
    <property type="term" value="C:cytosol"/>
    <property type="evidence" value="ECO:0007669"/>
    <property type="project" value="TreeGrafter"/>
</dbReference>
<reference evidence="6 7" key="1">
    <citation type="journal article" date="2009" name="J. Bacteriol.">
        <title>Draft genome sequence of the extremely acidophilic bacterium Acidithiobacillus caldus ATCC 51756 reveals metabolic versatility in the genus Acidithiobacillus.</title>
        <authorList>
            <person name="Valdes J."/>
            <person name="Quatrini R."/>
            <person name="Hallberg K."/>
            <person name="Dopson M."/>
            <person name="Valenzuela P.D."/>
            <person name="Holmes D.S."/>
        </authorList>
    </citation>
    <scope>NUCLEOTIDE SEQUENCE [LARGE SCALE GENOMIC DNA]</scope>
    <source>
        <strain evidence="7">ATCC 51756 / DSM 8584 / KU</strain>
    </source>
</reference>
<dbReference type="GO" id="GO:0019464">
    <property type="term" value="P:glycine decarboxylation via glycine cleavage system"/>
    <property type="evidence" value="ECO:0007669"/>
    <property type="project" value="UniProtKB-UniRule"/>
</dbReference>
<accession>A0A059ZTJ4</accession>
<feature type="modified residue" description="N6-lipoyllysine" evidence="3 4">
    <location>
        <position position="65"/>
    </location>
</feature>
<evidence type="ECO:0000256" key="1">
    <source>
        <dbReference type="ARBA" id="ARBA00009249"/>
    </source>
</evidence>